<reference evidence="1" key="1">
    <citation type="journal article" date="2019" name="Sci. Rep.">
        <title>Draft genome of Tanacetum cinerariifolium, the natural source of mosquito coil.</title>
        <authorList>
            <person name="Yamashiro T."/>
            <person name="Shiraishi A."/>
            <person name="Satake H."/>
            <person name="Nakayama K."/>
        </authorList>
    </citation>
    <scope>NUCLEOTIDE SEQUENCE</scope>
</reference>
<proteinExistence type="predicted"/>
<dbReference type="AlphaFoldDB" id="A0A699V6R9"/>
<evidence type="ECO:0000313" key="1">
    <source>
        <dbReference type="EMBL" id="GFD31022.1"/>
    </source>
</evidence>
<accession>A0A699V6R9</accession>
<protein>
    <submittedName>
        <fullName evidence="1">Uncharacterized protein</fullName>
    </submittedName>
</protein>
<comment type="caution">
    <text evidence="1">The sequence shown here is derived from an EMBL/GenBank/DDBJ whole genome shotgun (WGS) entry which is preliminary data.</text>
</comment>
<feature type="non-terminal residue" evidence="1">
    <location>
        <position position="1"/>
    </location>
</feature>
<sequence length="111" mass="12828">ANQSSAPQLDYDDLEQINDDDMEEMDLKWQLALIRPNWNASIAIKWGILLETIDLNGTKIAEEVMLGPMETKLETILEDLHIKMTQKLWLPLIERILTGMDMLSKMLKTML</sequence>
<organism evidence="1">
    <name type="scientific">Tanacetum cinerariifolium</name>
    <name type="common">Dalmatian daisy</name>
    <name type="synonym">Chrysanthemum cinerariifolium</name>
    <dbReference type="NCBI Taxonomy" id="118510"/>
    <lineage>
        <taxon>Eukaryota</taxon>
        <taxon>Viridiplantae</taxon>
        <taxon>Streptophyta</taxon>
        <taxon>Embryophyta</taxon>
        <taxon>Tracheophyta</taxon>
        <taxon>Spermatophyta</taxon>
        <taxon>Magnoliopsida</taxon>
        <taxon>eudicotyledons</taxon>
        <taxon>Gunneridae</taxon>
        <taxon>Pentapetalae</taxon>
        <taxon>asterids</taxon>
        <taxon>campanulids</taxon>
        <taxon>Asterales</taxon>
        <taxon>Asteraceae</taxon>
        <taxon>Asteroideae</taxon>
        <taxon>Anthemideae</taxon>
        <taxon>Anthemidinae</taxon>
        <taxon>Tanacetum</taxon>
    </lineage>
</organism>
<dbReference type="EMBL" id="BKCJ011409815">
    <property type="protein sequence ID" value="GFD31022.1"/>
    <property type="molecule type" value="Genomic_DNA"/>
</dbReference>
<name>A0A699V6R9_TANCI</name>
<gene>
    <name evidence="1" type="ORF">Tci_902991</name>
</gene>